<proteinExistence type="predicted"/>
<dbReference type="Proteomes" id="UP000308600">
    <property type="component" value="Unassembled WGS sequence"/>
</dbReference>
<evidence type="ECO:0000313" key="2">
    <source>
        <dbReference type="Proteomes" id="UP000308600"/>
    </source>
</evidence>
<keyword evidence="2" id="KW-1185">Reference proteome</keyword>
<evidence type="ECO:0000313" key="1">
    <source>
        <dbReference type="EMBL" id="TFK58571.1"/>
    </source>
</evidence>
<name>A0ACD2ZZ50_9AGAR</name>
<sequence>MGLLSSSWNLLSHPTILSIILCLEEIVSAELTHVADAQVHTTYLGDIPERECLYSLPDFHLNFLTLTDGYTFTLPMSRVTQPLFLRRYRKYAGRMPPRWVL</sequence>
<gene>
    <name evidence="1" type="ORF">BDN72DRAFT_65755</name>
</gene>
<protein>
    <submittedName>
        <fullName evidence="1">Uncharacterized protein</fullName>
    </submittedName>
</protein>
<reference evidence="1 2" key="1">
    <citation type="journal article" date="2019" name="Nat. Ecol. Evol.">
        <title>Megaphylogeny resolves global patterns of mushroom evolution.</title>
        <authorList>
            <person name="Varga T."/>
            <person name="Krizsan K."/>
            <person name="Foldi C."/>
            <person name="Dima B."/>
            <person name="Sanchez-Garcia M."/>
            <person name="Sanchez-Ramirez S."/>
            <person name="Szollosi G.J."/>
            <person name="Szarkandi J.G."/>
            <person name="Papp V."/>
            <person name="Albert L."/>
            <person name="Andreopoulos W."/>
            <person name="Angelini C."/>
            <person name="Antonin V."/>
            <person name="Barry K.W."/>
            <person name="Bougher N.L."/>
            <person name="Buchanan P."/>
            <person name="Buyck B."/>
            <person name="Bense V."/>
            <person name="Catcheside P."/>
            <person name="Chovatia M."/>
            <person name="Cooper J."/>
            <person name="Damon W."/>
            <person name="Desjardin D."/>
            <person name="Finy P."/>
            <person name="Geml J."/>
            <person name="Haridas S."/>
            <person name="Hughes K."/>
            <person name="Justo A."/>
            <person name="Karasinski D."/>
            <person name="Kautmanova I."/>
            <person name="Kiss B."/>
            <person name="Kocsube S."/>
            <person name="Kotiranta H."/>
            <person name="LaButti K.M."/>
            <person name="Lechner B.E."/>
            <person name="Liimatainen K."/>
            <person name="Lipzen A."/>
            <person name="Lukacs Z."/>
            <person name="Mihaltcheva S."/>
            <person name="Morgado L.N."/>
            <person name="Niskanen T."/>
            <person name="Noordeloos M.E."/>
            <person name="Ohm R.A."/>
            <person name="Ortiz-Santana B."/>
            <person name="Ovrebo C."/>
            <person name="Racz N."/>
            <person name="Riley R."/>
            <person name="Savchenko A."/>
            <person name="Shiryaev A."/>
            <person name="Soop K."/>
            <person name="Spirin V."/>
            <person name="Szebenyi C."/>
            <person name="Tomsovsky M."/>
            <person name="Tulloss R.E."/>
            <person name="Uehling J."/>
            <person name="Grigoriev I.V."/>
            <person name="Vagvolgyi C."/>
            <person name="Papp T."/>
            <person name="Martin F.M."/>
            <person name="Miettinen O."/>
            <person name="Hibbett D.S."/>
            <person name="Nagy L.G."/>
        </authorList>
    </citation>
    <scope>NUCLEOTIDE SEQUENCE [LARGE SCALE GENOMIC DNA]</scope>
    <source>
        <strain evidence="1 2">NL-1719</strain>
    </source>
</reference>
<accession>A0ACD2ZZ50</accession>
<dbReference type="EMBL" id="ML209295">
    <property type="protein sequence ID" value="TFK58571.1"/>
    <property type="molecule type" value="Genomic_DNA"/>
</dbReference>
<organism evidence="1 2">
    <name type="scientific">Pluteus cervinus</name>
    <dbReference type="NCBI Taxonomy" id="181527"/>
    <lineage>
        <taxon>Eukaryota</taxon>
        <taxon>Fungi</taxon>
        <taxon>Dikarya</taxon>
        <taxon>Basidiomycota</taxon>
        <taxon>Agaricomycotina</taxon>
        <taxon>Agaricomycetes</taxon>
        <taxon>Agaricomycetidae</taxon>
        <taxon>Agaricales</taxon>
        <taxon>Pluteineae</taxon>
        <taxon>Pluteaceae</taxon>
        <taxon>Pluteus</taxon>
    </lineage>
</organism>